<evidence type="ECO:0000313" key="2">
    <source>
        <dbReference type="EMBL" id="OEV16969.1"/>
    </source>
</evidence>
<name>A0A1E7LL67_9ACTN</name>
<accession>A0A1E7LL67</accession>
<dbReference type="OrthoDB" id="4313158at2"/>
<dbReference type="AlphaFoldDB" id="A0A1E7LL67"/>
<evidence type="ECO:0000256" key="1">
    <source>
        <dbReference type="SAM" id="MobiDB-lite"/>
    </source>
</evidence>
<dbReference type="Proteomes" id="UP000175971">
    <property type="component" value="Unassembled WGS sequence"/>
</dbReference>
<proteinExistence type="predicted"/>
<gene>
    <name evidence="2" type="ORF">AN221_30370</name>
</gene>
<organism evidence="2 3">
    <name type="scientific">Streptomyces nanshensis</name>
    <dbReference type="NCBI Taxonomy" id="518642"/>
    <lineage>
        <taxon>Bacteria</taxon>
        <taxon>Bacillati</taxon>
        <taxon>Actinomycetota</taxon>
        <taxon>Actinomycetes</taxon>
        <taxon>Kitasatosporales</taxon>
        <taxon>Streptomycetaceae</taxon>
        <taxon>Streptomyces</taxon>
    </lineage>
</organism>
<feature type="compositionally biased region" description="Polar residues" evidence="1">
    <location>
        <begin position="11"/>
        <end position="21"/>
    </location>
</feature>
<comment type="caution">
    <text evidence="2">The sequence shown here is derived from an EMBL/GenBank/DDBJ whole genome shotgun (WGS) entry which is preliminary data.</text>
</comment>
<dbReference type="RefSeq" id="WP_070203543.1">
    <property type="nucleotide sequence ID" value="NZ_LJGZ01000100.1"/>
</dbReference>
<reference evidence="2 3" key="1">
    <citation type="journal article" date="2016" name="Front. Microbiol.">
        <title>Comparative Genomics Analysis of Streptomyces Species Reveals Their Adaptation to the Marine Environment and Their Diversity at the Genomic Level.</title>
        <authorList>
            <person name="Tian X."/>
            <person name="Zhang Z."/>
            <person name="Yang T."/>
            <person name="Chen M."/>
            <person name="Li J."/>
            <person name="Chen F."/>
            <person name="Yang J."/>
            <person name="Li W."/>
            <person name="Zhang B."/>
            <person name="Zhang Z."/>
            <person name="Wu J."/>
            <person name="Zhang C."/>
            <person name="Long L."/>
            <person name="Xiao J."/>
        </authorList>
    </citation>
    <scope>NUCLEOTIDE SEQUENCE [LARGE SCALE GENOMIC DNA]</scope>
    <source>
        <strain evidence="2 3">SCSIO M10372</strain>
    </source>
</reference>
<dbReference type="PATRIC" id="fig|518642.7.peg.6997"/>
<feature type="region of interest" description="Disordered" evidence="1">
    <location>
        <begin position="1"/>
        <end position="34"/>
    </location>
</feature>
<keyword evidence="3" id="KW-1185">Reference proteome</keyword>
<protein>
    <recommendedName>
        <fullName evidence="4">AG1 protein</fullName>
    </recommendedName>
</protein>
<dbReference type="EMBL" id="LJGZ01000100">
    <property type="protein sequence ID" value="OEV16969.1"/>
    <property type="molecule type" value="Genomic_DNA"/>
</dbReference>
<evidence type="ECO:0008006" key="4">
    <source>
        <dbReference type="Google" id="ProtNLM"/>
    </source>
</evidence>
<sequence>MAWDEWEQAKSRAQQDTSMRLNQVAPEGSGGSGGNGDLIVHNDVLGALGNLAYGLRQQFSTASDHARQSTFDASIQLFNDGLDMGSALTELHDAWITKSGTLKQACAHISNHLDYSRAERAKDEVKIATDMRTAGGDDLSVSRIRDYYT</sequence>
<evidence type="ECO:0000313" key="3">
    <source>
        <dbReference type="Proteomes" id="UP000175971"/>
    </source>
</evidence>